<feature type="chain" id="PRO_5004717817" description="Guanylate cyclase" evidence="18">
    <location>
        <begin position="22"/>
        <end position="1231"/>
    </location>
</feature>
<evidence type="ECO:0000256" key="18">
    <source>
        <dbReference type="SAM" id="SignalP"/>
    </source>
</evidence>
<dbReference type="PROSITE" id="PS00452">
    <property type="entry name" value="GUANYLATE_CYCLASE_1"/>
    <property type="match status" value="1"/>
</dbReference>
<dbReference type="RefSeq" id="XP_009064563.1">
    <property type="nucleotide sequence ID" value="XM_009066315.1"/>
</dbReference>
<dbReference type="Gene3D" id="3.40.50.2300">
    <property type="match status" value="2"/>
</dbReference>
<dbReference type="InterPro" id="IPR011009">
    <property type="entry name" value="Kinase-like_dom_sf"/>
</dbReference>
<dbReference type="GO" id="GO:0005886">
    <property type="term" value="C:plasma membrane"/>
    <property type="evidence" value="ECO:0007669"/>
    <property type="project" value="TreeGrafter"/>
</dbReference>
<evidence type="ECO:0000256" key="2">
    <source>
        <dbReference type="ARBA" id="ARBA00004479"/>
    </source>
</evidence>
<keyword evidence="13 15" id="KW-0141">cGMP biosynthesis</keyword>
<dbReference type="PANTHER" id="PTHR11920">
    <property type="entry name" value="GUANYLYL CYCLASE"/>
    <property type="match status" value="1"/>
</dbReference>
<keyword evidence="8" id="KW-0342">GTP-binding</keyword>
<dbReference type="Proteomes" id="UP000030746">
    <property type="component" value="Unassembled WGS sequence"/>
</dbReference>
<keyword evidence="22" id="KW-1185">Reference proteome</keyword>
<evidence type="ECO:0000256" key="12">
    <source>
        <dbReference type="ARBA" id="ARBA00023239"/>
    </source>
</evidence>
<feature type="compositionally biased region" description="Low complexity" evidence="16">
    <location>
        <begin position="1131"/>
        <end position="1141"/>
    </location>
</feature>
<keyword evidence="5 18" id="KW-0732">Signal</keyword>
<dbReference type="GO" id="GO:0005524">
    <property type="term" value="F:ATP binding"/>
    <property type="evidence" value="ECO:0007669"/>
    <property type="project" value="InterPro"/>
</dbReference>
<dbReference type="OMA" id="MIFIHDS"/>
<name>V3ZKF5_LOTGI</name>
<dbReference type="InterPro" id="IPR029787">
    <property type="entry name" value="Nucleotide_cyclase"/>
</dbReference>
<dbReference type="CDD" id="cd07302">
    <property type="entry name" value="CHD"/>
    <property type="match status" value="1"/>
</dbReference>
<dbReference type="InterPro" id="IPR028082">
    <property type="entry name" value="Peripla_BP_I"/>
</dbReference>
<dbReference type="Gene3D" id="3.30.70.1230">
    <property type="entry name" value="Nucleotide cyclase"/>
    <property type="match status" value="1"/>
</dbReference>
<feature type="signal peptide" evidence="18">
    <location>
        <begin position="1"/>
        <end position="21"/>
    </location>
</feature>
<evidence type="ECO:0000256" key="4">
    <source>
        <dbReference type="ARBA" id="ARBA00022692"/>
    </source>
</evidence>
<evidence type="ECO:0000256" key="11">
    <source>
        <dbReference type="ARBA" id="ARBA00023180"/>
    </source>
</evidence>
<evidence type="ECO:0000256" key="8">
    <source>
        <dbReference type="ARBA" id="ARBA00023134"/>
    </source>
</evidence>
<dbReference type="FunFam" id="1.10.510.10:FF:000420">
    <property type="entry name" value="Guanylate cyclase"/>
    <property type="match status" value="1"/>
</dbReference>
<protein>
    <recommendedName>
        <fullName evidence="3 15">Guanylate cyclase</fullName>
        <ecNumber evidence="3 15">4.6.1.2</ecNumber>
    </recommendedName>
</protein>
<dbReference type="STRING" id="225164.V3ZKF5"/>
<evidence type="ECO:0000313" key="21">
    <source>
        <dbReference type="EMBL" id="ESO84762.1"/>
    </source>
</evidence>
<dbReference type="InterPro" id="IPR050401">
    <property type="entry name" value="Cyclic_nucleotide_synthase"/>
</dbReference>
<dbReference type="SMART" id="SM00044">
    <property type="entry name" value="CYCc"/>
    <property type="match status" value="1"/>
</dbReference>
<keyword evidence="6" id="KW-0547">Nucleotide-binding</keyword>
<evidence type="ECO:0000256" key="14">
    <source>
        <dbReference type="RuleBase" id="RU000405"/>
    </source>
</evidence>
<evidence type="ECO:0000256" key="7">
    <source>
        <dbReference type="ARBA" id="ARBA00022989"/>
    </source>
</evidence>
<evidence type="ECO:0000256" key="3">
    <source>
        <dbReference type="ARBA" id="ARBA00012202"/>
    </source>
</evidence>
<evidence type="ECO:0000256" key="16">
    <source>
        <dbReference type="SAM" id="MobiDB-lite"/>
    </source>
</evidence>
<comment type="catalytic activity">
    <reaction evidence="1 15">
        <text>GTP = 3',5'-cyclic GMP + diphosphate</text>
        <dbReference type="Rhea" id="RHEA:13665"/>
        <dbReference type="ChEBI" id="CHEBI:33019"/>
        <dbReference type="ChEBI" id="CHEBI:37565"/>
        <dbReference type="ChEBI" id="CHEBI:57746"/>
        <dbReference type="EC" id="4.6.1.2"/>
    </reaction>
</comment>
<reference evidence="21 22" key="1">
    <citation type="journal article" date="2013" name="Nature">
        <title>Insights into bilaterian evolution from three spiralian genomes.</title>
        <authorList>
            <person name="Simakov O."/>
            <person name="Marletaz F."/>
            <person name="Cho S.J."/>
            <person name="Edsinger-Gonzales E."/>
            <person name="Havlak P."/>
            <person name="Hellsten U."/>
            <person name="Kuo D.H."/>
            <person name="Larsson T."/>
            <person name="Lv J."/>
            <person name="Arendt D."/>
            <person name="Savage R."/>
            <person name="Osoegawa K."/>
            <person name="de Jong P."/>
            <person name="Grimwood J."/>
            <person name="Chapman J.A."/>
            <person name="Shapiro H."/>
            <person name="Aerts A."/>
            <person name="Otillar R.P."/>
            <person name="Terry A.Y."/>
            <person name="Boore J.L."/>
            <person name="Grigoriev I.V."/>
            <person name="Lindberg D.R."/>
            <person name="Seaver E.C."/>
            <person name="Weisblat D.A."/>
            <person name="Putnam N.H."/>
            <person name="Rokhsar D.S."/>
        </authorList>
    </citation>
    <scope>NUCLEOTIDE SEQUENCE [LARGE SCALE GENOMIC DNA]</scope>
</reference>
<sequence>MAVSVQLITLCIILIVPDLYGHTTTLQPKGNDTINIAFFLHISNHGEGRRYGGAFFKALDEVNSEYDNLNFTYTFGDPMGQSWVALKHIADLYCDKSTSALIGPDGYCASAALAAKAFDLPYIAYTCHDALPEDQYGVYTFVSTEPSTYKVSKFIISVFDQFKWNTFTIISSHELKWRDTARGLEDLAILNNIRVNNITYSSEIDFFHPLATKNNRFDDVLKDTLQKTRIYVFLGDYQALIEFAREMYDKLGEKRKDYVLIGVDDRQPVTNHDEYFMHNPLELNKVTPTKEYLDPFRNVLILTLRPTTNKNWTSFLESIHERNKLHPIYYPIPPPFLKEKIPDIPIKVAYLYDAVKIYARALNETLASGGDITNASQVISKLRGRSYISIQGFSVYIDKHGQNEGNYSLMGIKLENGQAVSQMIAVADFARSTNNSIPMMLPSSINEISWLSGGPPPSQPECGFQGEKCNTNWELVVIGSVLAAAVIVLLAFGLVILRVSKYYRYEKKLASLLWKIDKEDLRFVDSVRDFYSPARQRKKVYSPWKFLLSGDNESDKRSSMKAKQSNTHVGSYRGTIVFIKQVTRRNLDVNREMKKQLQLRKELSHDNINRFIGACIELPEVYIVTQYCQRGSLQDILANEDSTLDDMFVSSLVADLIKGMVFIHDSNIISHGNLRSSNCLVDSRWVLQISDFGLPSVFNQPANAKDDNYYDKLLVKAPEILRNPQHHHPRGTQKADVYAFAFIIYEMYVRKGPWGDINMDPPEIVRQLKMGSKLIPFRPNTHQMTCESYITNCIQDCWTEDPEMRPDFKTVRNRLKPMHQGLKANIFDNMIAMMEKYANNLEALVAERTEQLSVEKKMTENLLLRMLPRPVAEQLKRGNPVVPEQYECVSIYFSDIVGFTALSAASTPMEVIDMLNDLYSLFDSIIEHYDVYKVETIGDAYVVVSGLPIRNKDNHAGEIASMSLNLLAGLKTFRLRHQPDSSVRIRIGIHSGPCCAGVVGHKMPRYCLFGDTVNTASRMESTGEAMKIHCSQELKTILDKLGGYYLEERGYIAMKGKGEKLTYFLVGEDKSHRIRRISVDQLSNDRPISDKMPEIVEIISPNNVLYKNGDVRKNASSLKGIESKDSEVKSDSNNINSNSKDFPSREIVRRHTMNCPSFPSRDSSPCDSQCSECEQIAFTIIDDPNERKCLLKTNPAKKCQKLKKHNSEIARPPPTYEETNNKNGALPESLV</sequence>
<evidence type="ECO:0000256" key="6">
    <source>
        <dbReference type="ARBA" id="ARBA00022741"/>
    </source>
</evidence>
<keyword evidence="10" id="KW-0675">Receptor</keyword>
<dbReference type="OrthoDB" id="1890790at2759"/>
<dbReference type="KEGG" id="lgi:LOTGIDRAFT_236119"/>
<dbReference type="Pfam" id="PF00211">
    <property type="entry name" value="Guanylate_cyc"/>
    <property type="match status" value="1"/>
</dbReference>
<dbReference type="InterPro" id="IPR001054">
    <property type="entry name" value="A/G_cyclase"/>
</dbReference>
<organism evidence="21 22">
    <name type="scientific">Lottia gigantea</name>
    <name type="common">Giant owl limpet</name>
    <dbReference type="NCBI Taxonomy" id="225164"/>
    <lineage>
        <taxon>Eukaryota</taxon>
        <taxon>Metazoa</taxon>
        <taxon>Spiralia</taxon>
        <taxon>Lophotrochozoa</taxon>
        <taxon>Mollusca</taxon>
        <taxon>Gastropoda</taxon>
        <taxon>Patellogastropoda</taxon>
        <taxon>Lottioidea</taxon>
        <taxon>Lottiidae</taxon>
        <taxon>Lottia</taxon>
    </lineage>
</organism>
<evidence type="ECO:0000313" key="22">
    <source>
        <dbReference type="Proteomes" id="UP000030746"/>
    </source>
</evidence>
<dbReference type="EMBL" id="KB203412">
    <property type="protein sequence ID" value="ESO84762.1"/>
    <property type="molecule type" value="Genomic_DNA"/>
</dbReference>
<keyword evidence="4 17" id="KW-0812">Transmembrane</keyword>
<dbReference type="PROSITE" id="PS50011">
    <property type="entry name" value="PROTEIN_KINASE_DOM"/>
    <property type="match status" value="1"/>
</dbReference>
<dbReference type="EC" id="4.6.1.2" evidence="3 15"/>
<dbReference type="Gene3D" id="1.10.510.10">
    <property type="entry name" value="Transferase(Phosphotransferase) domain 1"/>
    <property type="match status" value="1"/>
</dbReference>
<keyword evidence="12 14" id="KW-0456">Lyase</keyword>
<dbReference type="SUPFAM" id="SSF55073">
    <property type="entry name" value="Nucleotide cyclase"/>
    <property type="match status" value="1"/>
</dbReference>
<feature type="domain" description="Guanylate cyclase" evidence="20">
    <location>
        <begin position="890"/>
        <end position="1020"/>
    </location>
</feature>
<evidence type="ECO:0000256" key="1">
    <source>
        <dbReference type="ARBA" id="ARBA00001436"/>
    </source>
</evidence>
<dbReference type="SUPFAM" id="SSF56112">
    <property type="entry name" value="Protein kinase-like (PK-like)"/>
    <property type="match status" value="1"/>
</dbReference>
<dbReference type="GO" id="GO:0005525">
    <property type="term" value="F:GTP binding"/>
    <property type="evidence" value="ECO:0007669"/>
    <property type="project" value="UniProtKB-KW"/>
</dbReference>
<dbReference type="CDD" id="cd06370">
    <property type="entry name" value="PBP1_SAP_GC-like"/>
    <property type="match status" value="1"/>
</dbReference>
<gene>
    <name evidence="21" type="ORF">LOTGIDRAFT_236119</name>
</gene>
<dbReference type="GO" id="GO:0007168">
    <property type="term" value="P:receptor guanylyl cyclase signaling pathway"/>
    <property type="evidence" value="ECO:0007669"/>
    <property type="project" value="TreeGrafter"/>
</dbReference>
<dbReference type="HOGENOM" id="CLU_001072_1_1_1"/>
<dbReference type="CTD" id="20250057"/>
<dbReference type="FunFam" id="3.30.70.1230:FF:000004">
    <property type="entry name" value="Guanylate cyclase"/>
    <property type="match status" value="1"/>
</dbReference>
<dbReference type="InterPro" id="IPR001828">
    <property type="entry name" value="ANF_lig-bd_rcpt"/>
</dbReference>
<dbReference type="PANTHER" id="PTHR11920:SF501">
    <property type="entry name" value="GUANYLATE CYCLASE 32E"/>
    <property type="match status" value="1"/>
</dbReference>
<evidence type="ECO:0000256" key="13">
    <source>
        <dbReference type="ARBA" id="ARBA00023293"/>
    </source>
</evidence>
<dbReference type="AlphaFoldDB" id="V3ZKF5"/>
<evidence type="ECO:0000259" key="19">
    <source>
        <dbReference type="PROSITE" id="PS50011"/>
    </source>
</evidence>
<dbReference type="SUPFAM" id="SSF53822">
    <property type="entry name" value="Periplasmic binding protein-like I"/>
    <property type="match status" value="1"/>
</dbReference>
<keyword evidence="11" id="KW-0325">Glycoprotein</keyword>
<dbReference type="GeneID" id="20250057"/>
<dbReference type="GO" id="GO:0035556">
    <property type="term" value="P:intracellular signal transduction"/>
    <property type="evidence" value="ECO:0007669"/>
    <property type="project" value="InterPro"/>
</dbReference>
<dbReference type="Pfam" id="PF01094">
    <property type="entry name" value="ANF_receptor"/>
    <property type="match status" value="1"/>
</dbReference>
<keyword evidence="9 17" id="KW-0472">Membrane</keyword>
<dbReference type="Pfam" id="PF07714">
    <property type="entry name" value="PK_Tyr_Ser-Thr"/>
    <property type="match status" value="1"/>
</dbReference>
<comment type="subcellular location">
    <subcellularLocation>
        <location evidence="2">Membrane</location>
        <topology evidence="2">Single-pass type I membrane protein</topology>
    </subcellularLocation>
</comment>
<feature type="region of interest" description="Disordered" evidence="16">
    <location>
        <begin position="1122"/>
        <end position="1141"/>
    </location>
</feature>
<evidence type="ECO:0000256" key="10">
    <source>
        <dbReference type="ARBA" id="ARBA00023170"/>
    </source>
</evidence>
<dbReference type="PROSITE" id="PS50125">
    <property type="entry name" value="GUANYLATE_CYCLASE_2"/>
    <property type="match status" value="1"/>
</dbReference>
<evidence type="ECO:0000256" key="17">
    <source>
        <dbReference type="SAM" id="Phobius"/>
    </source>
</evidence>
<dbReference type="InterPro" id="IPR001245">
    <property type="entry name" value="Ser-Thr/Tyr_kinase_cat_dom"/>
</dbReference>
<dbReference type="GO" id="GO:0004016">
    <property type="term" value="F:adenylate cyclase activity"/>
    <property type="evidence" value="ECO:0007669"/>
    <property type="project" value="TreeGrafter"/>
</dbReference>
<proteinExistence type="inferred from homology"/>
<accession>V3ZKF5</accession>
<dbReference type="InterPro" id="IPR018297">
    <property type="entry name" value="A/G_cyclase_CS"/>
</dbReference>
<evidence type="ECO:0000259" key="20">
    <source>
        <dbReference type="PROSITE" id="PS50125"/>
    </source>
</evidence>
<dbReference type="GO" id="GO:0004672">
    <property type="term" value="F:protein kinase activity"/>
    <property type="evidence" value="ECO:0007669"/>
    <property type="project" value="InterPro"/>
</dbReference>
<dbReference type="GO" id="GO:0001653">
    <property type="term" value="F:peptide receptor activity"/>
    <property type="evidence" value="ECO:0007669"/>
    <property type="project" value="TreeGrafter"/>
</dbReference>
<dbReference type="GO" id="GO:0004383">
    <property type="term" value="F:guanylate cyclase activity"/>
    <property type="evidence" value="ECO:0007669"/>
    <property type="project" value="UniProtKB-EC"/>
</dbReference>
<evidence type="ECO:0000256" key="5">
    <source>
        <dbReference type="ARBA" id="ARBA00022729"/>
    </source>
</evidence>
<feature type="domain" description="Protein kinase" evidence="19">
    <location>
        <begin position="541"/>
        <end position="822"/>
    </location>
</feature>
<feature type="transmembrane region" description="Helical" evidence="17">
    <location>
        <begin position="475"/>
        <end position="497"/>
    </location>
</feature>
<comment type="similarity">
    <text evidence="14">Belongs to the adenylyl cyclase class-4/guanylyl cyclase family.</text>
</comment>
<evidence type="ECO:0000256" key="15">
    <source>
        <dbReference type="RuleBase" id="RU003431"/>
    </source>
</evidence>
<dbReference type="InterPro" id="IPR000719">
    <property type="entry name" value="Prot_kinase_dom"/>
</dbReference>
<evidence type="ECO:0000256" key="9">
    <source>
        <dbReference type="ARBA" id="ARBA00023136"/>
    </source>
</evidence>
<feature type="region of interest" description="Disordered" evidence="16">
    <location>
        <begin position="1200"/>
        <end position="1231"/>
    </location>
</feature>
<keyword evidence="7 17" id="KW-1133">Transmembrane helix</keyword>